<dbReference type="Proteomes" id="UP000321570">
    <property type="component" value="Unassembled WGS sequence"/>
</dbReference>
<keyword evidence="2" id="KW-1185">Reference proteome</keyword>
<gene>
    <name evidence="1" type="ORF">WMSIL1_LOCUS11665</name>
</gene>
<dbReference type="EMBL" id="CABIJS010000555">
    <property type="protein sequence ID" value="VUZ53349.1"/>
    <property type="molecule type" value="Genomic_DNA"/>
</dbReference>
<protein>
    <submittedName>
        <fullName evidence="1">Uncharacterized protein</fullName>
    </submittedName>
</protein>
<sequence>MALIGCEFKIKCGKTTEFEQGDGLSLFIVSQQTPLEETVINSISLEKNVHCILVNSIRNIPVTVAEINYASVEDSVTRIAMVFFKTKWPSSSLI</sequence>
<evidence type="ECO:0000313" key="1">
    <source>
        <dbReference type="EMBL" id="VUZ53349.1"/>
    </source>
</evidence>
<name>A0A564Z236_HYMDI</name>
<proteinExistence type="predicted"/>
<evidence type="ECO:0000313" key="2">
    <source>
        <dbReference type="Proteomes" id="UP000321570"/>
    </source>
</evidence>
<organism evidence="1 2">
    <name type="scientific">Hymenolepis diminuta</name>
    <name type="common">Rat tapeworm</name>
    <dbReference type="NCBI Taxonomy" id="6216"/>
    <lineage>
        <taxon>Eukaryota</taxon>
        <taxon>Metazoa</taxon>
        <taxon>Spiralia</taxon>
        <taxon>Lophotrochozoa</taxon>
        <taxon>Platyhelminthes</taxon>
        <taxon>Cestoda</taxon>
        <taxon>Eucestoda</taxon>
        <taxon>Cyclophyllidea</taxon>
        <taxon>Hymenolepididae</taxon>
        <taxon>Hymenolepis</taxon>
    </lineage>
</organism>
<reference evidence="1 2" key="1">
    <citation type="submission" date="2019-07" db="EMBL/GenBank/DDBJ databases">
        <authorList>
            <person name="Jastrzebski P J."/>
            <person name="Paukszto L."/>
            <person name="Jastrzebski P J."/>
        </authorList>
    </citation>
    <scope>NUCLEOTIDE SEQUENCE [LARGE SCALE GENOMIC DNA]</scope>
    <source>
        <strain evidence="1 2">WMS-il1</strain>
    </source>
</reference>
<accession>A0A564Z236</accession>
<dbReference type="AlphaFoldDB" id="A0A564Z236"/>